<evidence type="ECO:0008006" key="3">
    <source>
        <dbReference type="Google" id="ProtNLM"/>
    </source>
</evidence>
<dbReference type="RefSeq" id="WP_345255300.1">
    <property type="nucleotide sequence ID" value="NZ_BAABGY010000007.1"/>
</dbReference>
<dbReference type="Proteomes" id="UP001501725">
    <property type="component" value="Unassembled WGS sequence"/>
</dbReference>
<comment type="caution">
    <text evidence="1">The sequence shown here is derived from an EMBL/GenBank/DDBJ whole genome shotgun (WGS) entry which is preliminary data.</text>
</comment>
<organism evidence="1 2">
    <name type="scientific">Flaviaesturariibacter amylovorans</name>
    <dbReference type="NCBI Taxonomy" id="1084520"/>
    <lineage>
        <taxon>Bacteria</taxon>
        <taxon>Pseudomonadati</taxon>
        <taxon>Bacteroidota</taxon>
        <taxon>Chitinophagia</taxon>
        <taxon>Chitinophagales</taxon>
        <taxon>Chitinophagaceae</taxon>
        <taxon>Flaviaestuariibacter</taxon>
    </lineage>
</organism>
<name>A0ABP8GQW9_9BACT</name>
<protein>
    <recommendedName>
        <fullName evidence="3">Prophage tail endopeptidase domain-containing protein</fullName>
    </recommendedName>
</protein>
<evidence type="ECO:0000313" key="2">
    <source>
        <dbReference type="Proteomes" id="UP001501725"/>
    </source>
</evidence>
<dbReference type="EMBL" id="BAABGY010000007">
    <property type="protein sequence ID" value="GAA4328604.1"/>
    <property type="molecule type" value="Genomic_DNA"/>
</dbReference>
<keyword evidence="2" id="KW-1185">Reference proteome</keyword>
<sequence>MDTLDIYRGGNLLATIQPGSNAVQSKQIMGENVLRLDFEMSRYIDFTVGDTASVFGEVYKINQLPVIKKAGTYAFQYTITMEAVGADLAKAQFLFLNPSNSLLESDFSLMGDPATFMALLLQNASRLPSSSWQIGQVIAGPFKALSFSKENCYNALSRIAEAFDTEFWIEGTTIHLTKRRIDTALRFEVGRNRGLYEIVRTNFNNSSLCTILYASGSDKNLPADYRGGARRLTLPGGDVFVASLNGQINYGVLEGSEVFDDVYPQRTGKVTAVDPGNIYRFVDSTIDFDVNDQLLPGLTARLTFNTGNLAGYSFKVSSFDNATKTFVILKNDEERVLELPNASMKPAIGDQYVLTDIAMPQVYIDRAEEQLKARADALLEQLATPQLSYAVTIDPTYVKRYGITLVIGQEVMIADPHLNVERKIRIVKTTRNLLQETSYTVELSDLVTPGTLARIMAAQYEADRGIAQLQASVQNNALLNGNVIGSLNFQSLPTSAGGSGFSDLIVEDSTGKLYRKV</sequence>
<accession>A0ABP8GQW9</accession>
<proteinExistence type="predicted"/>
<evidence type="ECO:0000313" key="1">
    <source>
        <dbReference type="EMBL" id="GAA4328604.1"/>
    </source>
</evidence>
<gene>
    <name evidence="1" type="ORF">GCM10023184_18580</name>
</gene>
<reference evidence="2" key="1">
    <citation type="journal article" date="2019" name="Int. J. Syst. Evol. Microbiol.">
        <title>The Global Catalogue of Microorganisms (GCM) 10K type strain sequencing project: providing services to taxonomists for standard genome sequencing and annotation.</title>
        <authorList>
            <consortium name="The Broad Institute Genomics Platform"/>
            <consortium name="The Broad Institute Genome Sequencing Center for Infectious Disease"/>
            <person name="Wu L."/>
            <person name="Ma J."/>
        </authorList>
    </citation>
    <scope>NUCLEOTIDE SEQUENCE [LARGE SCALE GENOMIC DNA]</scope>
    <source>
        <strain evidence="2">JCM 17919</strain>
    </source>
</reference>